<protein>
    <submittedName>
        <fullName evidence="2">Uncharacterized protein</fullName>
    </submittedName>
</protein>
<feature type="region of interest" description="Disordered" evidence="1">
    <location>
        <begin position="275"/>
        <end position="326"/>
    </location>
</feature>
<gene>
    <name evidence="2" type="ORF">PRZ48_008396</name>
</gene>
<dbReference type="Proteomes" id="UP001305779">
    <property type="component" value="Unassembled WGS sequence"/>
</dbReference>
<organism evidence="2 3">
    <name type="scientific">Zasmidium cellare</name>
    <name type="common">Wine cellar mold</name>
    <name type="synonym">Racodium cellare</name>
    <dbReference type="NCBI Taxonomy" id="395010"/>
    <lineage>
        <taxon>Eukaryota</taxon>
        <taxon>Fungi</taxon>
        <taxon>Dikarya</taxon>
        <taxon>Ascomycota</taxon>
        <taxon>Pezizomycotina</taxon>
        <taxon>Dothideomycetes</taxon>
        <taxon>Dothideomycetidae</taxon>
        <taxon>Mycosphaerellales</taxon>
        <taxon>Mycosphaerellaceae</taxon>
        <taxon>Zasmidium</taxon>
    </lineage>
</organism>
<evidence type="ECO:0000313" key="2">
    <source>
        <dbReference type="EMBL" id="KAK4500210.1"/>
    </source>
</evidence>
<name>A0ABR0EFD8_ZASCE</name>
<keyword evidence="3" id="KW-1185">Reference proteome</keyword>
<dbReference type="EMBL" id="JAXOVC010000006">
    <property type="protein sequence ID" value="KAK4500210.1"/>
    <property type="molecule type" value="Genomic_DNA"/>
</dbReference>
<evidence type="ECO:0000256" key="1">
    <source>
        <dbReference type="SAM" id="MobiDB-lite"/>
    </source>
</evidence>
<comment type="caution">
    <text evidence="2">The sequence shown here is derived from an EMBL/GenBank/DDBJ whole genome shotgun (WGS) entry which is preliminary data.</text>
</comment>
<proteinExistence type="predicted"/>
<sequence>MPPSVITNQNRPPNQGDFIITRRAPASPSENHVELLMVWDVVYVQHEVIVQVMDPGQIIPYLPTEMFVAAGSGREIKNAPSAEAAVAVFRRAIDLDLRHHSNAGRSWQVHPLVAVIGQDSQCFMKPSAEAVRKVLLGDRCPNESCRRGLVAATHRASFYQQVDLPMANPREDKGQMPMLCPVCLPLDVVVENERHIAVAMRLASGGLIDNDEMDGLRRNDKEVTARRLEAGYDKIETYPEVSHGHEVGISGWVVKNPGRWYENVNTLRQRAEIAQTREDQPPTMEPVHHVNDNSEPRSEASRQAATANTSRRLPSLRQIFGKSLPR</sequence>
<feature type="compositionally biased region" description="Polar residues" evidence="1">
    <location>
        <begin position="301"/>
        <end position="312"/>
    </location>
</feature>
<feature type="compositionally biased region" description="Basic and acidic residues" evidence="1">
    <location>
        <begin position="275"/>
        <end position="300"/>
    </location>
</feature>
<evidence type="ECO:0000313" key="3">
    <source>
        <dbReference type="Proteomes" id="UP001305779"/>
    </source>
</evidence>
<accession>A0ABR0EFD8</accession>
<reference evidence="2 3" key="1">
    <citation type="journal article" date="2023" name="G3 (Bethesda)">
        <title>A chromosome-level genome assembly of Zasmidium syzygii isolated from banana leaves.</title>
        <authorList>
            <person name="van Westerhoven A.C."/>
            <person name="Mehrabi R."/>
            <person name="Talebi R."/>
            <person name="Steentjes M.B.F."/>
            <person name="Corcolon B."/>
            <person name="Chong P.A."/>
            <person name="Kema G.H.J."/>
            <person name="Seidl M.F."/>
        </authorList>
    </citation>
    <scope>NUCLEOTIDE SEQUENCE [LARGE SCALE GENOMIC DNA]</scope>
    <source>
        <strain evidence="2 3">P124</strain>
    </source>
</reference>